<organism evidence="1 2">
    <name type="scientific">Platysternon megacephalum</name>
    <name type="common">big-headed turtle</name>
    <dbReference type="NCBI Taxonomy" id="55544"/>
    <lineage>
        <taxon>Eukaryota</taxon>
        <taxon>Metazoa</taxon>
        <taxon>Chordata</taxon>
        <taxon>Craniata</taxon>
        <taxon>Vertebrata</taxon>
        <taxon>Euteleostomi</taxon>
        <taxon>Archelosauria</taxon>
        <taxon>Testudinata</taxon>
        <taxon>Testudines</taxon>
        <taxon>Cryptodira</taxon>
        <taxon>Durocryptodira</taxon>
        <taxon>Testudinoidea</taxon>
        <taxon>Platysternidae</taxon>
        <taxon>Platysternon</taxon>
    </lineage>
</organism>
<sequence>MPLPGTPPVPPPGTPPQCPMLKAPCWHPTAPPVETLLIPPAGAYTHSQCCPPYSPSCLELTPQHLLLGPPHTPSTFQHPLLGRTPPATAPHCTPCWEPPTHT</sequence>
<keyword evidence="2" id="KW-1185">Reference proteome</keyword>
<dbReference type="AlphaFoldDB" id="A0A4D9DJ16"/>
<reference evidence="1 2" key="1">
    <citation type="submission" date="2019-04" db="EMBL/GenBank/DDBJ databases">
        <title>Draft genome of the big-headed turtle Platysternon megacephalum.</title>
        <authorList>
            <person name="Gong S."/>
        </authorList>
    </citation>
    <scope>NUCLEOTIDE SEQUENCE [LARGE SCALE GENOMIC DNA]</scope>
    <source>
        <strain evidence="1">DO16091913</strain>
        <tissue evidence="1">Muscle</tissue>
    </source>
</reference>
<evidence type="ECO:0000313" key="1">
    <source>
        <dbReference type="EMBL" id="TFJ97316.1"/>
    </source>
</evidence>
<gene>
    <name evidence="1" type="ORF">DR999_PMT20825</name>
</gene>
<dbReference type="EMBL" id="QXTE01000508">
    <property type="protein sequence ID" value="TFJ97316.1"/>
    <property type="molecule type" value="Genomic_DNA"/>
</dbReference>
<evidence type="ECO:0000313" key="2">
    <source>
        <dbReference type="Proteomes" id="UP000297703"/>
    </source>
</evidence>
<accession>A0A4D9DJ16</accession>
<reference evidence="1 2" key="2">
    <citation type="submission" date="2019-04" db="EMBL/GenBank/DDBJ databases">
        <title>The genome sequence of big-headed turtle.</title>
        <authorList>
            <person name="Gong S."/>
        </authorList>
    </citation>
    <scope>NUCLEOTIDE SEQUENCE [LARGE SCALE GENOMIC DNA]</scope>
    <source>
        <strain evidence="1">DO16091913</strain>
        <tissue evidence="1">Muscle</tissue>
    </source>
</reference>
<protein>
    <submittedName>
        <fullName evidence="1">Emerin-like</fullName>
    </submittedName>
</protein>
<comment type="caution">
    <text evidence="1">The sequence shown here is derived from an EMBL/GenBank/DDBJ whole genome shotgun (WGS) entry which is preliminary data.</text>
</comment>
<name>A0A4D9DJ16_9SAUR</name>
<dbReference type="Proteomes" id="UP000297703">
    <property type="component" value="Unassembled WGS sequence"/>
</dbReference>
<proteinExistence type="predicted"/>